<dbReference type="InterPro" id="IPR025110">
    <property type="entry name" value="AMP-bd_C"/>
</dbReference>
<feature type="domain" description="AMP-dependent synthetase/ligase" evidence="2">
    <location>
        <begin position="182"/>
        <end position="597"/>
    </location>
</feature>
<dbReference type="InterPro" id="IPR010506">
    <property type="entry name" value="DMAP1-bd"/>
</dbReference>
<organism evidence="6 7">
    <name type="scientific">Starmerella bacillaris</name>
    <name type="common">Yeast</name>
    <name type="synonym">Candida zemplinina</name>
    <dbReference type="NCBI Taxonomy" id="1247836"/>
    <lineage>
        <taxon>Eukaryota</taxon>
        <taxon>Fungi</taxon>
        <taxon>Dikarya</taxon>
        <taxon>Ascomycota</taxon>
        <taxon>Saccharomycotina</taxon>
        <taxon>Dipodascomycetes</taxon>
        <taxon>Dipodascales</taxon>
        <taxon>Trichomonascaceae</taxon>
        <taxon>Starmerella</taxon>
    </lineage>
</organism>
<proteinExistence type="predicted"/>
<dbReference type="InterPro" id="IPR056881">
    <property type="entry name" value="Mug62_dom"/>
</dbReference>
<evidence type="ECO:0000259" key="4">
    <source>
        <dbReference type="Pfam" id="PF23024"/>
    </source>
</evidence>
<dbReference type="Pfam" id="PF06464">
    <property type="entry name" value="DMAP_binding"/>
    <property type="match status" value="1"/>
</dbReference>
<dbReference type="PANTHER" id="PTHR22754">
    <property type="entry name" value="DISCO-INTERACTING PROTEIN 2 DIP2 -RELATED"/>
    <property type="match status" value="1"/>
</dbReference>
<keyword evidence="7" id="KW-1185">Reference proteome</keyword>
<dbReference type="InterPro" id="IPR042099">
    <property type="entry name" value="ANL_N_sf"/>
</dbReference>
<evidence type="ECO:0000256" key="1">
    <source>
        <dbReference type="SAM" id="MobiDB-lite"/>
    </source>
</evidence>
<dbReference type="Pfam" id="PF24919">
    <property type="entry name" value="Mug62"/>
    <property type="match status" value="1"/>
</dbReference>
<dbReference type="Gene3D" id="3.30.300.30">
    <property type="match status" value="1"/>
</dbReference>
<feature type="domain" description="DMAP1-binding" evidence="3">
    <location>
        <begin position="7"/>
        <end position="78"/>
    </location>
</feature>
<dbReference type="Gene3D" id="3.40.50.12780">
    <property type="entry name" value="N-terminal domain of ligase-like"/>
    <property type="match status" value="3"/>
</dbReference>
<feature type="domain" description="Meiotically up-regulated gene 62 protein-like alpha-beta" evidence="5">
    <location>
        <begin position="649"/>
        <end position="780"/>
    </location>
</feature>
<feature type="compositionally biased region" description="Polar residues" evidence="1">
    <location>
        <begin position="74"/>
        <end position="83"/>
    </location>
</feature>
<evidence type="ECO:0000313" key="6">
    <source>
        <dbReference type="EMBL" id="GMM50626.1"/>
    </source>
</evidence>
<evidence type="ECO:0000313" key="7">
    <source>
        <dbReference type="Proteomes" id="UP001362899"/>
    </source>
</evidence>
<dbReference type="PANTHER" id="PTHR22754:SF32">
    <property type="entry name" value="DISCO-INTERACTING PROTEIN 2"/>
    <property type="match status" value="1"/>
</dbReference>
<protein>
    <submittedName>
        <fullName evidence="6">Cmr2 protein</fullName>
    </submittedName>
</protein>
<dbReference type="InterPro" id="IPR000873">
    <property type="entry name" value="AMP-dep_synth/lig_dom"/>
</dbReference>
<comment type="caution">
    <text evidence="6">The sequence shown here is derived from an EMBL/GenBank/DDBJ whole genome shotgun (WGS) entry which is preliminary data.</text>
</comment>
<dbReference type="GO" id="GO:0005829">
    <property type="term" value="C:cytosol"/>
    <property type="evidence" value="ECO:0007669"/>
    <property type="project" value="TreeGrafter"/>
</dbReference>
<dbReference type="SUPFAM" id="SSF56801">
    <property type="entry name" value="Acetyl-CoA synthetase-like"/>
    <property type="match status" value="2"/>
</dbReference>
<evidence type="ECO:0000259" key="3">
    <source>
        <dbReference type="Pfam" id="PF06464"/>
    </source>
</evidence>
<dbReference type="Pfam" id="PF00501">
    <property type="entry name" value="AMP-binding"/>
    <property type="match status" value="1"/>
</dbReference>
<dbReference type="InterPro" id="IPR045851">
    <property type="entry name" value="AMP-bd_C_sf"/>
</dbReference>
<dbReference type="Pfam" id="PF23024">
    <property type="entry name" value="AMP-dom_DIP2-like"/>
    <property type="match status" value="1"/>
</dbReference>
<dbReference type="EMBL" id="BTGC01000003">
    <property type="protein sequence ID" value="GMM50626.1"/>
    <property type="molecule type" value="Genomic_DNA"/>
</dbReference>
<gene>
    <name evidence="6" type="ORF">DASB73_015840</name>
</gene>
<name>A0AAV5RG93_STABA</name>
<evidence type="ECO:0000259" key="5">
    <source>
        <dbReference type="Pfam" id="PF24919"/>
    </source>
</evidence>
<feature type="region of interest" description="Disordered" evidence="1">
    <location>
        <begin position="71"/>
        <end position="114"/>
    </location>
</feature>
<sequence length="1435" mass="158712">MDLAIPEDLPPVAVARLVALRQELEEGDVTEKGYRKHYDQIIQQYRGGSAHGVHGVHSMHSMQSLHSLHSMHSFTSAPSTQNMHPERGHARRTSGYDGTQVPDSPIARHSVHSARSLQSAQSMYDMNSVYAGSSVSGVPDLSQIGEVQAPLPPRGIPEHTNTDPLNVRFRLSTFDNLPSILRHRGKTNGDIVAFQRIDEKGKEAQSITWGKLATKSEKVAQILIEQDKLFRGDRVILMYSYNEPIEFVIAMMGCFLAGLVAVPVSPEHILRFLLPILDKAQARTVLTSESVLKKLVKLPIYTQLSTVTFHKTSDISSFKGTLPPLQVPDLAYIEFLNSSSGDLKGVVVSHRTILHQMRCLMALTQSEKSGKKRKHTVDNVLCSLDVRRSTGMILGVLLTVYAGNSVSFFAPSCMATPGLYAHVASRLKSTILLSDYPALKGVCYNYQTNPSATRNFVKRSEPSLQRVRWCLVDVPVIDPEFLGVLTDRWLKPLGNRDSKSVVAPMLTLSEHGGMVISTTDFLTPNGGFSEVRISKEALARNVIEFITGEDALAVSSFGYPVPDATVAIVDPDTRVLCASDKVGEIWIDAPSLSGGIWANYEETERTFHAKCYDREGELTTSFLRTDLLGFLKEGKLYVLGTRADRLLNMVNNQKRYCYSKQLLETLLRSVPEVYDACIFQIPRLSTRSSMVVNVVLLESPKAPAAPLRQPVLLDNMAARTMQVLKDDHQFPVYACLLCSPGLAPRTIRSGRPDIAKIASKRLFLAGKLAAAYIRFDFQNYCAGQEFPRGEDVKGGIWNYAVSKVRNSQLENCGNDKQYSGVDMRTNVRDDRMAESLDNFSSLVELLQWRVRKQPDELAYKSVGSSAIVKDTSWRQLGIRISAVHNYITKHLALRPGHVAGLIYTQSEDFVHAIYACMLAGVTIVPLSPIDLTKLEEDVPLLIKAIKQFKINAFLGNTNTHGMMEDKQLQQYLKSRQFILPKLHNTSKAKTTDECRAFSVIKIPPQSAKGTCLIWVYTNADHDFTASFFGHQQLMGMCKIQKETCQMSATRPIVGSIRSVSGLGFLYSFCLGVYTGCFTLLMSPVDFANNPALYFIVASQYKIKDGYATPQMLSHASKRLVKPKGFDLSELQNLIVPLSGRADSEIVSRTRVTFANVNLDAVSINISYGPVCNPMVTTRSYMLVENIDLWLDPVALREGRVSLVNPNNTTQTLHLVDSGMVPINTQVAIVNPETLCLCRTGEIGEIWVVSEGNQFAQAKENMAPGKYIPGLLETIADGEPGIKYMRTGDLGFLHTVTRGPGLEMQVLFVVGSLRNTFEVNGLQYFAEDVESTIVNAHSMIDDCIVAVCGGVVCALVETHAHPKYLCSLTAVIAQAVAQDHQFALNVVSFLSKGGIPRSRLGEKQRKTMLRLYTGTKRLGATPFKTLMDFTVNPVSI</sequence>
<feature type="domain" description="AMP-binding enzyme C-terminal" evidence="4">
    <location>
        <begin position="1314"/>
        <end position="1413"/>
    </location>
</feature>
<dbReference type="Proteomes" id="UP001362899">
    <property type="component" value="Unassembled WGS sequence"/>
</dbReference>
<reference evidence="6 7" key="1">
    <citation type="journal article" date="2023" name="Elife">
        <title>Identification of key yeast species and microbe-microbe interactions impacting larval growth of Drosophila in the wild.</title>
        <authorList>
            <person name="Mure A."/>
            <person name="Sugiura Y."/>
            <person name="Maeda R."/>
            <person name="Honda K."/>
            <person name="Sakurai N."/>
            <person name="Takahashi Y."/>
            <person name="Watada M."/>
            <person name="Katoh T."/>
            <person name="Gotoh A."/>
            <person name="Gotoh Y."/>
            <person name="Taniguchi I."/>
            <person name="Nakamura K."/>
            <person name="Hayashi T."/>
            <person name="Katayama T."/>
            <person name="Uemura T."/>
            <person name="Hattori Y."/>
        </authorList>
    </citation>
    <scope>NUCLEOTIDE SEQUENCE [LARGE SCALE GENOMIC DNA]</scope>
    <source>
        <strain evidence="6 7">SB-73</strain>
    </source>
</reference>
<accession>A0AAV5RG93</accession>
<evidence type="ECO:0000259" key="2">
    <source>
        <dbReference type="Pfam" id="PF00501"/>
    </source>
</evidence>